<name>E1R4R2_SEDSS</name>
<dbReference type="EMBL" id="CP002116">
    <property type="protein sequence ID" value="ADK82150.1"/>
    <property type="molecule type" value="Genomic_DNA"/>
</dbReference>
<evidence type="ECO:0000256" key="4">
    <source>
        <dbReference type="ARBA" id="ARBA00022692"/>
    </source>
</evidence>
<dbReference type="Proteomes" id="UP000002318">
    <property type="component" value="Chromosome"/>
</dbReference>
<evidence type="ECO:0000256" key="6">
    <source>
        <dbReference type="ARBA" id="ARBA00023136"/>
    </source>
</evidence>
<evidence type="ECO:0000256" key="5">
    <source>
        <dbReference type="ARBA" id="ARBA00022989"/>
    </source>
</evidence>
<dbReference type="InterPro" id="IPR050171">
    <property type="entry name" value="MFS_Transporters"/>
</dbReference>
<evidence type="ECO:0000256" key="1">
    <source>
        <dbReference type="ARBA" id="ARBA00004651"/>
    </source>
</evidence>
<dbReference type="GO" id="GO:0005886">
    <property type="term" value="C:plasma membrane"/>
    <property type="evidence" value="ECO:0007669"/>
    <property type="project" value="UniProtKB-SubCell"/>
</dbReference>
<feature type="transmembrane region" description="Helical" evidence="7">
    <location>
        <begin position="269"/>
        <end position="293"/>
    </location>
</feature>
<keyword evidence="5 7" id="KW-1133">Transmembrane helix</keyword>
<keyword evidence="6 7" id="KW-0472">Membrane</keyword>
<dbReference type="AlphaFoldDB" id="E1R4R2"/>
<feature type="transmembrane region" description="Helical" evidence="7">
    <location>
        <begin position="300"/>
        <end position="319"/>
    </location>
</feature>
<dbReference type="InterPro" id="IPR036259">
    <property type="entry name" value="MFS_trans_sf"/>
</dbReference>
<dbReference type="RefSeq" id="WP_013255609.1">
    <property type="nucleotide sequence ID" value="NC_014364.1"/>
</dbReference>
<evidence type="ECO:0000256" key="7">
    <source>
        <dbReference type="SAM" id="Phobius"/>
    </source>
</evidence>
<evidence type="ECO:0000313" key="9">
    <source>
        <dbReference type="EMBL" id="ADK82150.1"/>
    </source>
</evidence>
<feature type="transmembrane region" description="Helical" evidence="7">
    <location>
        <begin position="115"/>
        <end position="136"/>
    </location>
</feature>
<keyword evidence="2" id="KW-0813">Transport</keyword>
<accession>E1R4R2</accession>
<dbReference type="SUPFAM" id="SSF103473">
    <property type="entry name" value="MFS general substrate transporter"/>
    <property type="match status" value="1"/>
</dbReference>
<dbReference type="HOGENOM" id="CLU_001265_60_4_12"/>
<feature type="domain" description="Major facilitator superfamily (MFS) profile" evidence="8">
    <location>
        <begin position="25"/>
        <end position="414"/>
    </location>
</feature>
<keyword evidence="4 7" id="KW-0812">Transmembrane</keyword>
<feature type="transmembrane region" description="Helical" evidence="7">
    <location>
        <begin position="360"/>
        <end position="379"/>
    </location>
</feature>
<feature type="transmembrane region" description="Helical" evidence="7">
    <location>
        <begin position="391"/>
        <end position="410"/>
    </location>
</feature>
<organism evidence="9 10">
    <name type="scientific">Sediminispirochaeta smaragdinae (strain DSM 11293 / JCM 15392 / SEBR 4228)</name>
    <name type="common">Spirochaeta smaragdinae</name>
    <dbReference type="NCBI Taxonomy" id="573413"/>
    <lineage>
        <taxon>Bacteria</taxon>
        <taxon>Pseudomonadati</taxon>
        <taxon>Spirochaetota</taxon>
        <taxon>Spirochaetia</taxon>
        <taxon>Spirochaetales</taxon>
        <taxon>Spirochaetaceae</taxon>
        <taxon>Sediminispirochaeta</taxon>
    </lineage>
</organism>
<feature type="transmembrane region" description="Helical" evidence="7">
    <location>
        <begin position="325"/>
        <end position="348"/>
    </location>
</feature>
<evidence type="ECO:0000256" key="3">
    <source>
        <dbReference type="ARBA" id="ARBA00022475"/>
    </source>
</evidence>
<dbReference type="GO" id="GO:0022857">
    <property type="term" value="F:transmembrane transporter activity"/>
    <property type="evidence" value="ECO:0007669"/>
    <property type="project" value="InterPro"/>
</dbReference>
<feature type="transmembrane region" description="Helical" evidence="7">
    <location>
        <begin position="61"/>
        <end position="79"/>
    </location>
</feature>
<keyword evidence="10" id="KW-1185">Reference proteome</keyword>
<gene>
    <name evidence="9" type="ordered locus">Spirs_3049</name>
</gene>
<dbReference type="KEGG" id="ssm:Spirs_3049"/>
<reference evidence="9 10" key="1">
    <citation type="journal article" date="2010" name="Stand. Genomic Sci.">
        <title>Complete genome sequence of Spirochaeta smaragdinae type strain (SEBR 4228).</title>
        <authorList>
            <person name="Mavromatis K."/>
            <person name="Yasawong M."/>
            <person name="Chertkov O."/>
            <person name="Lapidus A."/>
            <person name="Lucas S."/>
            <person name="Nolan M."/>
            <person name="Del Rio T.G."/>
            <person name="Tice H."/>
            <person name="Cheng J.F."/>
            <person name="Pitluck S."/>
            <person name="Liolios K."/>
            <person name="Ivanova N."/>
            <person name="Tapia R."/>
            <person name="Han C."/>
            <person name="Bruce D."/>
            <person name="Goodwin L."/>
            <person name="Pati A."/>
            <person name="Chen A."/>
            <person name="Palaniappan K."/>
            <person name="Land M."/>
            <person name="Hauser L."/>
            <person name="Chang Y.J."/>
            <person name="Jeffries C.D."/>
            <person name="Detter J.C."/>
            <person name="Rohde M."/>
            <person name="Brambilla E."/>
            <person name="Spring S."/>
            <person name="Goker M."/>
            <person name="Sikorski J."/>
            <person name="Woyke T."/>
            <person name="Bristow J."/>
            <person name="Eisen J.A."/>
            <person name="Markowitz V."/>
            <person name="Hugenholtz P."/>
            <person name="Klenk H.P."/>
            <person name="Kyrpides N.C."/>
        </authorList>
    </citation>
    <scope>NUCLEOTIDE SEQUENCE [LARGE SCALE GENOMIC DNA]</scope>
    <source>
        <strain evidence="10">DSM 11293 / JCM 15392 / SEBR 4228</strain>
    </source>
</reference>
<dbReference type="Pfam" id="PF07690">
    <property type="entry name" value="MFS_1"/>
    <property type="match status" value="1"/>
</dbReference>
<dbReference type="InterPro" id="IPR020846">
    <property type="entry name" value="MFS_dom"/>
</dbReference>
<dbReference type="STRING" id="573413.Spirs_3049"/>
<evidence type="ECO:0000259" key="8">
    <source>
        <dbReference type="PROSITE" id="PS50850"/>
    </source>
</evidence>
<dbReference type="Gene3D" id="1.20.1250.20">
    <property type="entry name" value="MFS general substrate transporter like domains"/>
    <property type="match status" value="1"/>
</dbReference>
<keyword evidence="3" id="KW-1003">Cell membrane</keyword>
<feature type="transmembrane region" description="Helical" evidence="7">
    <location>
        <begin position="178"/>
        <end position="198"/>
    </location>
</feature>
<feature type="transmembrane region" description="Helical" evidence="7">
    <location>
        <begin position="91"/>
        <end position="109"/>
    </location>
</feature>
<evidence type="ECO:0000256" key="2">
    <source>
        <dbReference type="ARBA" id="ARBA00022448"/>
    </source>
</evidence>
<feature type="transmembrane region" description="Helical" evidence="7">
    <location>
        <begin position="229"/>
        <end position="249"/>
    </location>
</feature>
<feature type="transmembrane region" description="Helical" evidence="7">
    <location>
        <begin position="26"/>
        <end position="49"/>
    </location>
</feature>
<dbReference type="OrthoDB" id="9793283at2"/>
<comment type="subcellular location">
    <subcellularLocation>
        <location evidence="1">Cell membrane</location>
        <topology evidence="1">Multi-pass membrane protein</topology>
    </subcellularLocation>
</comment>
<feature type="transmembrane region" description="Helical" evidence="7">
    <location>
        <begin position="148"/>
        <end position="172"/>
    </location>
</feature>
<dbReference type="PANTHER" id="PTHR23517:SF2">
    <property type="entry name" value="MULTIDRUG RESISTANCE PROTEIN MDTH"/>
    <property type="match status" value="1"/>
</dbReference>
<proteinExistence type="predicted"/>
<dbReference type="InterPro" id="IPR011701">
    <property type="entry name" value="MFS"/>
</dbReference>
<sequence length="418" mass="45748">MALSGRPGQLLPVSLFRTYRGLPKSVYALFFARIINSIGSFVHPFMTLFLTDRLGLGEAAAGRYLLLAALAFVPGSLIAGKLTDSIGRKRVLVFSQIAAAACFIPCGFLDHSPMLPWFLILSQFFSGGVYPVSQAITTDLTTPKNRQAAFGLIYLGTNIGFAVGPLIAGFLYRNHAPWLFFGDAGTTFLSVIFIILLVTESRPTEEQISAGYRDESDERSEVGSTLVVLLRRPFLFAFLFLMPFLNMVYSQMNFSLPLYLLKLFPDNGTVYFGTLMTVNALTVTLLTTGVVALTRDLRPIIAVALAALLYGLGFGGLYITRSFSLILVCAVIWTLGEILSFTHSSVYVANHTPITHRGRFNAFFPILLGAGNAFGPLFAGPLIEKHGISAIWPLAGSFALFISLLFLLLAEIERRVRK</sequence>
<evidence type="ECO:0000313" key="10">
    <source>
        <dbReference type="Proteomes" id="UP000002318"/>
    </source>
</evidence>
<dbReference type="PANTHER" id="PTHR23517">
    <property type="entry name" value="RESISTANCE PROTEIN MDTM, PUTATIVE-RELATED-RELATED"/>
    <property type="match status" value="1"/>
</dbReference>
<dbReference type="PROSITE" id="PS50850">
    <property type="entry name" value="MFS"/>
    <property type="match status" value="1"/>
</dbReference>
<dbReference type="eggNOG" id="COG2814">
    <property type="taxonomic scope" value="Bacteria"/>
</dbReference>
<protein>
    <submittedName>
        <fullName evidence="9">Major facilitator superfamily MFS_1</fullName>
    </submittedName>
</protein>